<keyword evidence="1" id="KW-0812">Transmembrane</keyword>
<evidence type="ECO:0000313" key="2">
    <source>
        <dbReference type="EMBL" id="KKN93612.1"/>
    </source>
</evidence>
<protein>
    <submittedName>
        <fullName evidence="2">Uncharacterized protein</fullName>
    </submittedName>
</protein>
<sequence length="174" mass="19994">MAEVTSFFNTSQGFELLLTGILLLAIFFIATSPRFKKTRFLDIIAFTTMYSYVASGFYHLRYGQPQGYTAPLTFTDKASVYGGAWYSILLLVIFMIVYAIKFPQVMDLNREKRDVHIYTLGVIIMSVLMWAMVLYEIIPITPSFPMDFRETFVTWAQIIGGSSILLYHFVLEVK</sequence>
<feature type="transmembrane region" description="Helical" evidence="1">
    <location>
        <begin position="12"/>
        <end position="31"/>
    </location>
</feature>
<feature type="transmembrane region" description="Helical" evidence="1">
    <location>
        <begin position="120"/>
        <end position="140"/>
    </location>
</feature>
<proteinExistence type="predicted"/>
<name>A0A0F9V1L6_9ZZZZ</name>
<feature type="transmembrane region" description="Helical" evidence="1">
    <location>
        <begin position="152"/>
        <end position="171"/>
    </location>
</feature>
<keyword evidence="1" id="KW-1133">Transmembrane helix</keyword>
<evidence type="ECO:0000256" key="1">
    <source>
        <dbReference type="SAM" id="Phobius"/>
    </source>
</evidence>
<accession>A0A0F9V1L6</accession>
<dbReference type="EMBL" id="LAZR01000084">
    <property type="protein sequence ID" value="KKN93612.1"/>
    <property type="molecule type" value="Genomic_DNA"/>
</dbReference>
<dbReference type="AlphaFoldDB" id="A0A0F9V1L6"/>
<reference evidence="2" key="1">
    <citation type="journal article" date="2015" name="Nature">
        <title>Complex archaea that bridge the gap between prokaryotes and eukaryotes.</title>
        <authorList>
            <person name="Spang A."/>
            <person name="Saw J.H."/>
            <person name="Jorgensen S.L."/>
            <person name="Zaremba-Niedzwiedzka K."/>
            <person name="Martijn J."/>
            <person name="Lind A.E."/>
            <person name="van Eijk R."/>
            <person name="Schleper C."/>
            <person name="Guy L."/>
            <person name="Ettema T.J."/>
        </authorList>
    </citation>
    <scope>NUCLEOTIDE SEQUENCE</scope>
</reference>
<gene>
    <name evidence="2" type="ORF">LCGC14_0194440</name>
</gene>
<comment type="caution">
    <text evidence="2">The sequence shown here is derived from an EMBL/GenBank/DDBJ whole genome shotgun (WGS) entry which is preliminary data.</text>
</comment>
<feature type="transmembrane region" description="Helical" evidence="1">
    <location>
        <begin position="80"/>
        <end position="100"/>
    </location>
</feature>
<feature type="transmembrane region" description="Helical" evidence="1">
    <location>
        <begin position="43"/>
        <end position="60"/>
    </location>
</feature>
<keyword evidence="1" id="KW-0472">Membrane</keyword>
<organism evidence="2">
    <name type="scientific">marine sediment metagenome</name>
    <dbReference type="NCBI Taxonomy" id="412755"/>
    <lineage>
        <taxon>unclassified sequences</taxon>
        <taxon>metagenomes</taxon>
        <taxon>ecological metagenomes</taxon>
    </lineage>
</organism>